<protein>
    <submittedName>
        <fullName evidence="2">Uncharacterized protein</fullName>
    </submittedName>
</protein>
<dbReference type="HOGENOM" id="CLU_676485_0_0_1"/>
<accession>A0A0C9VIM6</accession>
<organism evidence="2 3">
    <name type="scientific">Sphaerobolus stellatus (strain SS14)</name>
    <dbReference type="NCBI Taxonomy" id="990650"/>
    <lineage>
        <taxon>Eukaryota</taxon>
        <taxon>Fungi</taxon>
        <taxon>Dikarya</taxon>
        <taxon>Basidiomycota</taxon>
        <taxon>Agaricomycotina</taxon>
        <taxon>Agaricomycetes</taxon>
        <taxon>Phallomycetidae</taxon>
        <taxon>Geastrales</taxon>
        <taxon>Sphaerobolaceae</taxon>
        <taxon>Sphaerobolus</taxon>
    </lineage>
</organism>
<name>A0A0C9VIM6_SPHS4</name>
<sequence>MPHPKYAKLFFLLIYGKGLSGGELKDFTMVKEMLPAICYAMCQDPEIWDPNTKAMMEKTTNERFDRWKKGRETLWKEHIEFLRQFVFLSAVETTLMKIKERGKSVDKNCLNMKLGCPFGNEECEMGWAAAESYARSIIEESGYDFGSGKSRSGRNSAARWEGTSENREKDWEWEDGQIIDKFAGDEDNKEEPGWDWDLFDASYGHEEMVDSGSGSTEKMDVSSSSAHVSTGTSSLPSSRGSQLFDLNDISNSCPSVPLSTCSNSFTPPFNGDPTLPVHGGPASKSDAGSLNPTQLLVHASTSAQPQSASQSQPKLHIPPSIDPLASLSSLVPAQFTISIWDTPITPPLSSYSSSSSGLSGGIEKNNEGERMDCGCRERINEAVKGERERVWEMLGGIFGSGRRDPAG</sequence>
<feature type="compositionally biased region" description="Low complexity" evidence="1">
    <location>
        <begin position="302"/>
        <end position="313"/>
    </location>
</feature>
<evidence type="ECO:0000313" key="2">
    <source>
        <dbReference type="EMBL" id="KIJ37390.1"/>
    </source>
</evidence>
<evidence type="ECO:0000256" key="1">
    <source>
        <dbReference type="SAM" id="MobiDB-lite"/>
    </source>
</evidence>
<dbReference type="EMBL" id="KN837169">
    <property type="protein sequence ID" value="KIJ37390.1"/>
    <property type="molecule type" value="Genomic_DNA"/>
</dbReference>
<reference evidence="2 3" key="1">
    <citation type="submission" date="2014-06" db="EMBL/GenBank/DDBJ databases">
        <title>Evolutionary Origins and Diversification of the Mycorrhizal Mutualists.</title>
        <authorList>
            <consortium name="DOE Joint Genome Institute"/>
            <consortium name="Mycorrhizal Genomics Consortium"/>
            <person name="Kohler A."/>
            <person name="Kuo A."/>
            <person name="Nagy L.G."/>
            <person name="Floudas D."/>
            <person name="Copeland A."/>
            <person name="Barry K.W."/>
            <person name="Cichocki N."/>
            <person name="Veneault-Fourrey C."/>
            <person name="LaButti K."/>
            <person name="Lindquist E.A."/>
            <person name="Lipzen A."/>
            <person name="Lundell T."/>
            <person name="Morin E."/>
            <person name="Murat C."/>
            <person name="Riley R."/>
            <person name="Ohm R."/>
            <person name="Sun H."/>
            <person name="Tunlid A."/>
            <person name="Henrissat B."/>
            <person name="Grigoriev I.V."/>
            <person name="Hibbett D.S."/>
            <person name="Martin F."/>
        </authorList>
    </citation>
    <scope>NUCLEOTIDE SEQUENCE [LARGE SCALE GENOMIC DNA]</scope>
    <source>
        <strain evidence="2 3">SS14</strain>
    </source>
</reference>
<keyword evidence="3" id="KW-1185">Reference proteome</keyword>
<proteinExistence type="predicted"/>
<gene>
    <name evidence="2" type="ORF">M422DRAFT_260054</name>
</gene>
<evidence type="ECO:0000313" key="3">
    <source>
        <dbReference type="Proteomes" id="UP000054279"/>
    </source>
</evidence>
<dbReference type="Proteomes" id="UP000054279">
    <property type="component" value="Unassembled WGS sequence"/>
</dbReference>
<feature type="region of interest" description="Disordered" evidence="1">
    <location>
        <begin position="207"/>
        <end position="240"/>
    </location>
</feature>
<feature type="compositionally biased region" description="Low complexity" evidence="1">
    <location>
        <begin position="221"/>
        <end position="234"/>
    </location>
</feature>
<feature type="region of interest" description="Disordered" evidence="1">
    <location>
        <begin position="299"/>
        <end position="320"/>
    </location>
</feature>
<feature type="region of interest" description="Disordered" evidence="1">
    <location>
        <begin position="146"/>
        <end position="175"/>
    </location>
</feature>
<dbReference type="AlphaFoldDB" id="A0A0C9VIM6"/>